<dbReference type="InterPro" id="IPR023313">
    <property type="entry name" value="UBQ-conjugating_AS"/>
</dbReference>
<dbReference type="GO" id="GO:0061631">
    <property type="term" value="F:ubiquitin conjugating enzyme activity"/>
    <property type="evidence" value="ECO:0007669"/>
    <property type="project" value="UniProtKB-EC"/>
</dbReference>
<dbReference type="InterPro" id="IPR000608">
    <property type="entry name" value="UBC"/>
</dbReference>
<dbReference type="PROSITE" id="PS50127">
    <property type="entry name" value="UBC_2"/>
    <property type="match status" value="1"/>
</dbReference>
<dbReference type="InterPro" id="IPR016135">
    <property type="entry name" value="UBQ-conjugating_enzyme/RWD"/>
</dbReference>
<comment type="catalytic activity">
    <reaction evidence="1">
        <text>S-ubiquitinyl-[E1 ubiquitin-activating enzyme]-L-cysteine + [E2 ubiquitin-conjugating enzyme]-L-cysteine = [E1 ubiquitin-activating enzyme]-L-cysteine + S-ubiquitinyl-[E2 ubiquitin-conjugating enzyme]-L-cysteine.</text>
        <dbReference type="EC" id="2.3.2.23"/>
    </reaction>
</comment>
<evidence type="ECO:0000256" key="9">
    <source>
        <dbReference type="SAM" id="MobiDB-lite"/>
    </source>
</evidence>
<evidence type="ECO:0000256" key="6">
    <source>
        <dbReference type="ARBA" id="ARBA00022786"/>
    </source>
</evidence>
<feature type="region of interest" description="Disordered" evidence="9">
    <location>
        <begin position="1"/>
        <end position="74"/>
    </location>
</feature>
<sequence>MSDEEEGRPKKRQRRSSASSQANPIQPKQEPQLESANPAHSSSTAGLPPTPDATPKRSANVGELKRKTQTERSVVSDLTIALGSQVGHTSYQPGQQFASPSGAVDQSTPAPTPTASTQYSTLYDLNLNFEEETGKETSGQSNRSGASGETQWSPPREPRDRLDDAFTFMDAGVVPDGGIGSTSAQLCVTSGTQVYPQQYLDLNDHWKALLEKTRLDLPKLSDNGFEINFTPEGQLGEKGSQGVTYRGVYNQNILQSSVMLGTRMDGVAPDQAFAAKYVQFRPQYAEMERIKHENERRILKALKHPNIVSFKIAINLGKKRYFVHKMNQKIRFVSYDRIFLVMDLADSSLKQFIKDGKVTEQMATKFAKNLCDGMNYMHNEGVIHMDPHWANVLVFGDYQNPDTLVAKWTDFDLSLSRSVCQQWGVTIDAKEFEYYRRKDYKRMALCTIDELAKYADVLKQLSQQLIEVIRRQFAESTPSGDTMALKRIHKELTELQRDPPPGCTAAPNGTDYFQWSGSIEGPPDTPYEGGLFNVQINFPANYPLSAPQIAFTTKIFHPNVSDFGQICLDTLKRNWSAGLSIGKVLLSVQSLLADPNPNDPYNGTAARMYLRDRPKFNKTARHWTLQHAYPPPDYVFTTTQTTTTSVNNQDSAGTGGSGSSG</sequence>
<evidence type="ECO:0000256" key="7">
    <source>
        <dbReference type="ARBA" id="ARBA00022840"/>
    </source>
</evidence>
<feature type="region of interest" description="Disordered" evidence="9">
    <location>
        <begin position="91"/>
        <end position="118"/>
    </location>
</feature>
<dbReference type="PROSITE" id="PS00183">
    <property type="entry name" value="UBC_1"/>
    <property type="match status" value="1"/>
</dbReference>
<dbReference type="InterPro" id="IPR011009">
    <property type="entry name" value="Kinase-like_dom_sf"/>
</dbReference>
<dbReference type="EMBL" id="OC856988">
    <property type="protein sequence ID" value="CAD7624567.1"/>
    <property type="molecule type" value="Genomic_DNA"/>
</dbReference>
<protein>
    <recommendedName>
        <fullName evidence="3">E2 ubiquitin-conjugating enzyme</fullName>
        <ecNumber evidence="3">2.3.2.23</ecNumber>
    </recommendedName>
</protein>
<evidence type="ECO:0000259" key="10">
    <source>
        <dbReference type="PROSITE" id="PS50011"/>
    </source>
</evidence>
<name>A0A7R9PYE8_9ACAR</name>
<evidence type="ECO:0000256" key="1">
    <source>
        <dbReference type="ARBA" id="ARBA00000485"/>
    </source>
</evidence>
<keyword evidence="5" id="KW-0547">Nucleotide-binding</keyword>
<evidence type="ECO:0000313" key="12">
    <source>
        <dbReference type="EMBL" id="CAD7624567.1"/>
    </source>
</evidence>
<evidence type="ECO:0000259" key="11">
    <source>
        <dbReference type="PROSITE" id="PS50127"/>
    </source>
</evidence>
<dbReference type="Gene3D" id="3.10.110.10">
    <property type="entry name" value="Ubiquitin Conjugating Enzyme"/>
    <property type="match status" value="1"/>
</dbReference>
<proteinExistence type="predicted"/>
<reference evidence="12" key="1">
    <citation type="submission" date="2020-11" db="EMBL/GenBank/DDBJ databases">
        <authorList>
            <person name="Tran Van P."/>
        </authorList>
    </citation>
    <scope>NUCLEOTIDE SEQUENCE</scope>
</reference>
<evidence type="ECO:0000256" key="2">
    <source>
        <dbReference type="ARBA" id="ARBA00004906"/>
    </source>
</evidence>
<dbReference type="InterPro" id="IPR000719">
    <property type="entry name" value="Prot_kinase_dom"/>
</dbReference>
<evidence type="ECO:0000313" key="13">
    <source>
        <dbReference type="Proteomes" id="UP000759131"/>
    </source>
</evidence>
<dbReference type="SUPFAM" id="SSF56112">
    <property type="entry name" value="Protein kinase-like (PK-like)"/>
    <property type="match status" value="1"/>
</dbReference>
<dbReference type="GO" id="GO:0006511">
    <property type="term" value="P:ubiquitin-dependent protein catabolic process"/>
    <property type="evidence" value="ECO:0007669"/>
    <property type="project" value="UniProtKB-ARBA"/>
</dbReference>
<dbReference type="SMART" id="SM00212">
    <property type="entry name" value="UBCc"/>
    <property type="match status" value="1"/>
</dbReference>
<dbReference type="GO" id="GO:0005524">
    <property type="term" value="F:ATP binding"/>
    <property type="evidence" value="ECO:0007669"/>
    <property type="project" value="UniProtKB-KW"/>
</dbReference>
<feature type="compositionally biased region" description="Low complexity" evidence="9">
    <location>
        <begin position="106"/>
        <end position="118"/>
    </location>
</feature>
<organism evidence="12">
    <name type="scientific">Medioppia subpectinata</name>
    <dbReference type="NCBI Taxonomy" id="1979941"/>
    <lineage>
        <taxon>Eukaryota</taxon>
        <taxon>Metazoa</taxon>
        <taxon>Ecdysozoa</taxon>
        <taxon>Arthropoda</taxon>
        <taxon>Chelicerata</taxon>
        <taxon>Arachnida</taxon>
        <taxon>Acari</taxon>
        <taxon>Acariformes</taxon>
        <taxon>Sarcoptiformes</taxon>
        <taxon>Oribatida</taxon>
        <taxon>Brachypylina</taxon>
        <taxon>Oppioidea</taxon>
        <taxon>Oppiidae</taxon>
        <taxon>Medioppia</taxon>
    </lineage>
</organism>
<dbReference type="PROSITE" id="PS50011">
    <property type="entry name" value="PROTEIN_KINASE_DOM"/>
    <property type="match status" value="1"/>
</dbReference>
<dbReference type="Pfam" id="PF00179">
    <property type="entry name" value="UQ_con"/>
    <property type="match status" value="1"/>
</dbReference>
<evidence type="ECO:0000256" key="5">
    <source>
        <dbReference type="ARBA" id="ARBA00022741"/>
    </source>
</evidence>
<feature type="domain" description="Protein kinase" evidence="10">
    <location>
        <begin position="230"/>
        <end position="616"/>
    </location>
</feature>
<feature type="compositionally biased region" description="Polar residues" evidence="9">
    <location>
        <begin position="32"/>
        <end position="45"/>
    </location>
</feature>
<dbReference type="Proteomes" id="UP000759131">
    <property type="component" value="Unassembled WGS sequence"/>
</dbReference>
<dbReference type="Gene3D" id="1.10.510.10">
    <property type="entry name" value="Transferase(Phosphotransferase) domain 1"/>
    <property type="match status" value="1"/>
</dbReference>
<evidence type="ECO:0000256" key="3">
    <source>
        <dbReference type="ARBA" id="ARBA00012486"/>
    </source>
</evidence>
<keyword evidence="6" id="KW-0833">Ubl conjugation pathway</keyword>
<dbReference type="AlphaFoldDB" id="A0A7R9PYE8"/>
<keyword evidence="7" id="KW-0067">ATP-binding</keyword>
<dbReference type="FunFam" id="3.10.110.10:FF:000101">
    <property type="entry name" value="Ubiquitin-conjugating enzyme E2 D2"/>
    <property type="match status" value="1"/>
</dbReference>
<feature type="active site" description="Glycyl thioester intermediate" evidence="8">
    <location>
        <position position="567"/>
    </location>
</feature>
<accession>A0A7R9PYE8</accession>
<dbReference type="EMBL" id="CAJPIZ010002413">
    <property type="protein sequence ID" value="CAG2104997.1"/>
    <property type="molecule type" value="Genomic_DNA"/>
</dbReference>
<dbReference type="EC" id="2.3.2.23" evidence="3"/>
<dbReference type="Gene3D" id="3.30.200.20">
    <property type="entry name" value="Phosphorylase Kinase, domain 1"/>
    <property type="match status" value="1"/>
</dbReference>
<feature type="domain" description="UBC core" evidence="11">
    <location>
        <begin position="483"/>
        <end position="629"/>
    </location>
</feature>
<evidence type="ECO:0000256" key="4">
    <source>
        <dbReference type="ARBA" id="ARBA00022679"/>
    </source>
</evidence>
<dbReference type="PANTHER" id="PTHR24067">
    <property type="entry name" value="UBIQUITIN-CONJUGATING ENZYME E2"/>
    <property type="match status" value="1"/>
</dbReference>
<feature type="region of interest" description="Disordered" evidence="9">
    <location>
        <begin position="132"/>
        <end position="162"/>
    </location>
</feature>
<comment type="pathway">
    <text evidence="2">Protein modification; protein ubiquitination.</text>
</comment>
<evidence type="ECO:0000256" key="8">
    <source>
        <dbReference type="PROSITE-ProRule" id="PRU10133"/>
    </source>
</evidence>
<keyword evidence="13" id="KW-1185">Reference proteome</keyword>
<feature type="compositionally biased region" description="Polar residues" evidence="9">
    <location>
        <begin position="136"/>
        <end position="153"/>
    </location>
</feature>
<gene>
    <name evidence="12" type="ORF">OSB1V03_LOCUS5010</name>
</gene>
<dbReference type="InterPro" id="IPR050113">
    <property type="entry name" value="Ub_conjugating_enzyme"/>
</dbReference>
<dbReference type="Pfam" id="PF00069">
    <property type="entry name" value="Pkinase"/>
    <property type="match status" value="1"/>
</dbReference>
<dbReference type="SUPFAM" id="SSF54495">
    <property type="entry name" value="UBC-like"/>
    <property type="match status" value="1"/>
</dbReference>
<dbReference type="GO" id="GO:0004672">
    <property type="term" value="F:protein kinase activity"/>
    <property type="evidence" value="ECO:0007669"/>
    <property type="project" value="InterPro"/>
</dbReference>
<keyword evidence="4" id="KW-0808">Transferase</keyword>